<dbReference type="OrthoDB" id="306099at2759"/>
<sequence length="334" mass="36894">MELYCAESFDSSWNNPGTALLAPRDRAVAPSTAIGNMLFIEDKYSVSQDYFMTVQSEVRPHMRKVLAVWMIEVTEEEQCEDSVFCLAMNLVDRFLSRVDVKKAQLQLLGCVCLLLASKMRQSRPLTVDRLVYFSDFSISASDIRAWELVVLNTLEWNAENVLACDYFSPLFEHLLKSSRAIEEARKRASGIHAMLSIESSFIHYAASLLAAACVAAAVKGFHWSRSLIYPAHHHDEMILSLSQLTTQKPERIVRCLMDIDMLATASSYQCSNMAPKASPPKASGGLSPSSGGFTTASADGATATKSVDCTTPTNTEPGHKFQPETPTDVQDVDF</sequence>
<dbReference type="OMA" id="IRAWELV"/>
<evidence type="ECO:0000256" key="1">
    <source>
        <dbReference type="ARBA" id="ARBA00022618"/>
    </source>
</evidence>
<dbReference type="SUPFAM" id="SSF47954">
    <property type="entry name" value="Cyclin-like"/>
    <property type="match status" value="1"/>
</dbReference>
<protein>
    <recommendedName>
        <fullName evidence="6">Cyclin-like domain-containing protein</fullName>
    </recommendedName>
</protein>
<keyword evidence="8" id="KW-1185">Reference proteome</keyword>
<evidence type="ECO:0000256" key="2">
    <source>
        <dbReference type="ARBA" id="ARBA00023127"/>
    </source>
</evidence>
<dbReference type="InParanoid" id="A0A7M7JAX9"/>
<dbReference type="GO" id="GO:0051301">
    <property type="term" value="P:cell division"/>
    <property type="evidence" value="ECO:0007669"/>
    <property type="project" value="UniProtKB-KW"/>
</dbReference>
<dbReference type="InterPro" id="IPR048258">
    <property type="entry name" value="Cyclins_cyclin-box"/>
</dbReference>
<dbReference type="PANTHER" id="PTHR10177">
    <property type="entry name" value="CYCLINS"/>
    <property type="match status" value="1"/>
</dbReference>
<proteinExistence type="inferred from homology"/>
<dbReference type="InterPro" id="IPR036915">
    <property type="entry name" value="Cyclin-like_sf"/>
</dbReference>
<dbReference type="Pfam" id="PF02984">
    <property type="entry name" value="Cyclin_C"/>
    <property type="match status" value="1"/>
</dbReference>
<keyword evidence="1" id="KW-0132">Cell division</keyword>
<dbReference type="GO" id="GO:0000278">
    <property type="term" value="P:mitotic cell cycle"/>
    <property type="evidence" value="ECO:0007669"/>
    <property type="project" value="UniProtKB-ARBA"/>
</dbReference>
<dbReference type="RefSeq" id="XP_022649259.1">
    <property type="nucleotide sequence ID" value="XM_022793524.1"/>
</dbReference>
<dbReference type="FunFam" id="1.10.472.10:FF:000003">
    <property type="entry name" value="G1/S-specific cyclin-D2"/>
    <property type="match status" value="1"/>
</dbReference>
<dbReference type="Proteomes" id="UP000594260">
    <property type="component" value="Unplaced"/>
</dbReference>
<dbReference type="PROSITE" id="PS00292">
    <property type="entry name" value="CYCLINS"/>
    <property type="match status" value="1"/>
</dbReference>
<dbReference type="AlphaFoldDB" id="A0A7M7JAX9"/>
<evidence type="ECO:0000313" key="8">
    <source>
        <dbReference type="Proteomes" id="UP000594260"/>
    </source>
</evidence>
<dbReference type="InterPro" id="IPR039361">
    <property type="entry name" value="Cyclin"/>
</dbReference>
<name>A0A7M7JAX9_VARDE</name>
<comment type="similarity">
    <text evidence="4">Belongs to the cyclin family.</text>
</comment>
<dbReference type="Pfam" id="PF00134">
    <property type="entry name" value="Cyclin_N"/>
    <property type="match status" value="1"/>
</dbReference>
<evidence type="ECO:0000313" key="7">
    <source>
        <dbReference type="EnsemblMetazoa" id="XP_022649259"/>
    </source>
</evidence>
<evidence type="ECO:0000256" key="5">
    <source>
        <dbReference type="SAM" id="MobiDB-lite"/>
    </source>
</evidence>
<feature type="domain" description="Cyclin-like" evidence="6">
    <location>
        <begin position="68"/>
        <end position="152"/>
    </location>
</feature>
<keyword evidence="3" id="KW-0131">Cell cycle</keyword>
<dbReference type="GeneID" id="111245317"/>
<dbReference type="EnsemblMetazoa" id="XM_022793524">
    <property type="protein sequence ID" value="XP_022649259"/>
    <property type="gene ID" value="LOC111245317"/>
</dbReference>
<dbReference type="InterPro" id="IPR004367">
    <property type="entry name" value="Cyclin_C-dom"/>
</dbReference>
<evidence type="ECO:0000256" key="3">
    <source>
        <dbReference type="ARBA" id="ARBA00023306"/>
    </source>
</evidence>
<evidence type="ECO:0000256" key="4">
    <source>
        <dbReference type="RuleBase" id="RU000383"/>
    </source>
</evidence>
<organism evidence="7 8">
    <name type="scientific">Varroa destructor</name>
    <name type="common">Honeybee mite</name>
    <dbReference type="NCBI Taxonomy" id="109461"/>
    <lineage>
        <taxon>Eukaryota</taxon>
        <taxon>Metazoa</taxon>
        <taxon>Ecdysozoa</taxon>
        <taxon>Arthropoda</taxon>
        <taxon>Chelicerata</taxon>
        <taxon>Arachnida</taxon>
        <taxon>Acari</taxon>
        <taxon>Parasitiformes</taxon>
        <taxon>Mesostigmata</taxon>
        <taxon>Gamasina</taxon>
        <taxon>Dermanyssoidea</taxon>
        <taxon>Varroidae</taxon>
        <taxon>Varroa</taxon>
    </lineage>
</organism>
<dbReference type="InterPro" id="IPR006671">
    <property type="entry name" value="Cyclin_N"/>
</dbReference>
<accession>A0A7M7JAX9</accession>
<evidence type="ECO:0000259" key="6">
    <source>
        <dbReference type="SMART" id="SM00385"/>
    </source>
</evidence>
<dbReference type="InterPro" id="IPR013763">
    <property type="entry name" value="Cyclin-like_dom"/>
</dbReference>
<feature type="compositionally biased region" description="Polar residues" evidence="5">
    <location>
        <begin position="286"/>
        <end position="316"/>
    </location>
</feature>
<dbReference type="FunCoup" id="A0A7M7JAX9">
    <property type="interactions" value="464"/>
</dbReference>
<dbReference type="SMART" id="SM00385">
    <property type="entry name" value="CYCLIN"/>
    <property type="match status" value="1"/>
</dbReference>
<dbReference type="KEGG" id="vde:111245317"/>
<reference evidence="7" key="1">
    <citation type="submission" date="2021-01" db="UniProtKB">
        <authorList>
            <consortium name="EnsemblMetazoa"/>
        </authorList>
    </citation>
    <scope>IDENTIFICATION</scope>
</reference>
<feature type="region of interest" description="Disordered" evidence="5">
    <location>
        <begin position="273"/>
        <end position="334"/>
    </location>
</feature>
<dbReference type="Gene3D" id="1.10.472.10">
    <property type="entry name" value="Cyclin-like"/>
    <property type="match status" value="2"/>
</dbReference>
<keyword evidence="2 4" id="KW-0195">Cyclin</keyword>